<proteinExistence type="predicted"/>
<dbReference type="Proteomes" id="UP000037747">
    <property type="component" value="Unassembled WGS sequence"/>
</dbReference>
<comment type="caution">
    <text evidence="1">The sequence shown here is derived from an EMBL/GenBank/DDBJ whole genome shotgun (WGS) entry which is preliminary data.</text>
</comment>
<reference evidence="1 2" key="1">
    <citation type="submission" date="2015-08" db="EMBL/GenBank/DDBJ databases">
        <title>Genomes of Isolates from Cabo Rojo, PR.</title>
        <authorList>
            <person name="Sanchez-Nieves R.L."/>
            <person name="Montalvo-Rodriguez R."/>
        </authorList>
    </citation>
    <scope>NUCLEOTIDE SEQUENCE [LARGE SCALE GENOMIC DNA]</scope>
    <source>
        <strain evidence="1 2">5</strain>
    </source>
</reference>
<evidence type="ECO:0000313" key="2">
    <source>
        <dbReference type="Proteomes" id="UP000037747"/>
    </source>
</evidence>
<protein>
    <submittedName>
        <fullName evidence="1">Uncharacterized protein</fullName>
    </submittedName>
</protein>
<keyword evidence="2" id="KW-1185">Reference proteome</keyword>
<gene>
    <name evidence="1" type="ORF">AMR74_15065</name>
</gene>
<dbReference type="AlphaFoldDB" id="A0A0N0BQJ0"/>
<accession>A0A0N0BQJ0</accession>
<organism evidence="1 2">
    <name type="scientific">Halorubrum tropicale</name>
    <dbReference type="NCBI Taxonomy" id="1765655"/>
    <lineage>
        <taxon>Archaea</taxon>
        <taxon>Methanobacteriati</taxon>
        <taxon>Methanobacteriota</taxon>
        <taxon>Stenosarchaea group</taxon>
        <taxon>Halobacteria</taxon>
        <taxon>Halobacteriales</taxon>
        <taxon>Haloferacaceae</taxon>
        <taxon>Halorubrum</taxon>
    </lineage>
</organism>
<dbReference type="EMBL" id="LIST01000007">
    <property type="protein sequence ID" value="KOX95466.1"/>
    <property type="molecule type" value="Genomic_DNA"/>
</dbReference>
<name>A0A0N0BQJ0_9EURY</name>
<evidence type="ECO:0000313" key="1">
    <source>
        <dbReference type="EMBL" id="KOX95466.1"/>
    </source>
</evidence>
<sequence>MVCSIEYAKVVYPRVNYHAEATEKQDRSLHLWWKLTIWTWDLPLFDFVVDATHMFAAPVWSALLPIGTGTGLPDDIDFVSISGRRFDFVATTLGE</sequence>